<sequence>MNNNGKRIMIYQVKSLLNEESECILQKMVYEDLMNIRMATTSSWDKDEDSDHNMGFLVVFDFRDTSISISNDFVRKVEGIAFPQLKVENLRDYNG</sequence>
<evidence type="ECO:0000313" key="1">
    <source>
        <dbReference type="EMBL" id="OYD06222.1"/>
    </source>
</evidence>
<dbReference type="RefSeq" id="WP_094265878.1">
    <property type="nucleotide sequence ID" value="NZ_NOWF01000015.1"/>
</dbReference>
<proteinExistence type="predicted"/>
<gene>
    <name evidence="1" type="ORF">CHM34_17330</name>
</gene>
<dbReference type="AlphaFoldDB" id="A0A235B1V3"/>
<dbReference type="Proteomes" id="UP000215459">
    <property type="component" value="Unassembled WGS sequence"/>
</dbReference>
<comment type="caution">
    <text evidence="1">The sequence shown here is derived from an EMBL/GenBank/DDBJ whole genome shotgun (WGS) entry which is preliminary data.</text>
</comment>
<reference evidence="1 2" key="1">
    <citation type="submission" date="2017-07" db="EMBL/GenBank/DDBJ databases">
        <title>The genome sequence of Paludifilum halophilum highlights mechanisms for microbial adaptation to high salt environemnts.</title>
        <authorList>
            <person name="Belbahri L."/>
        </authorList>
    </citation>
    <scope>NUCLEOTIDE SEQUENCE [LARGE SCALE GENOMIC DNA]</scope>
    <source>
        <strain evidence="1 2">DSM 102817</strain>
    </source>
</reference>
<protein>
    <submittedName>
        <fullName evidence="1">Uncharacterized protein</fullName>
    </submittedName>
</protein>
<accession>A0A235B1V3</accession>
<dbReference type="EMBL" id="NOWF01000015">
    <property type="protein sequence ID" value="OYD06222.1"/>
    <property type="molecule type" value="Genomic_DNA"/>
</dbReference>
<organism evidence="1 2">
    <name type="scientific">Paludifilum halophilum</name>
    <dbReference type="NCBI Taxonomy" id="1642702"/>
    <lineage>
        <taxon>Bacteria</taxon>
        <taxon>Bacillati</taxon>
        <taxon>Bacillota</taxon>
        <taxon>Bacilli</taxon>
        <taxon>Bacillales</taxon>
        <taxon>Thermoactinomycetaceae</taxon>
        <taxon>Paludifilum</taxon>
    </lineage>
</organism>
<name>A0A235B1V3_9BACL</name>
<keyword evidence="2" id="KW-1185">Reference proteome</keyword>
<evidence type="ECO:0000313" key="2">
    <source>
        <dbReference type="Proteomes" id="UP000215459"/>
    </source>
</evidence>